<sequence>MLSRLDEQGPATASELAAAEQVSAQAAAVALRELEDRGFVSRTSDPDDRRRVRVSLTDAGRNRLQEERARGTRWLDGALRDRLDDADRAALEAVVPVLRKLTGAGVDE</sequence>
<proteinExistence type="predicted"/>
<dbReference type="PRINTS" id="PR00598">
    <property type="entry name" value="HTHMARR"/>
</dbReference>
<protein>
    <recommendedName>
        <fullName evidence="1">HTH marR-type domain-containing protein</fullName>
    </recommendedName>
</protein>
<dbReference type="AlphaFoldDB" id="A0A1X9LV31"/>
<name>A0A1X9LV31_9MICO</name>
<dbReference type="PROSITE" id="PS50995">
    <property type="entry name" value="HTH_MARR_2"/>
    <property type="match status" value="1"/>
</dbReference>
<reference evidence="2 3" key="1">
    <citation type="submission" date="2017-04" db="EMBL/GenBank/DDBJ databases">
        <authorList>
            <person name="Afonso C.L."/>
            <person name="Miller P.J."/>
            <person name="Scott M.A."/>
            <person name="Spackman E."/>
            <person name="Goraichik I."/>
            <person name="Dimitrov K.M."/>
            <person name="Suarez D.L."/>
            <person name="Swayne D.E."/>
        </authorList>
    </citation>
    <scope>NUCLEOTIDE SEQUENCE [LARGE SCALE GENOMIC DNA]</scope>
    <source>
        <strain evidence="3">XA(T)</strain>
    </source>
</reference>
<dbReference type="Gene3D" id="1.10.10.10">
    <property type="entry name" value="Winged helix-like DNA-binding domain superfamily/Winged helix DNA-binding domain"/>
    <property type="match status" value="1"/>
</dbReference>
<dbReference type="SUPFAM" id="SSF46785">
    <property type="entry name" value="Winged helix' DNA-binding domain"/>
    <property type="match status" value="1"/>
</dbReference>
<dbReference type="KEGG" id="cphy:B5808_02195"/>
<dbReference type="InterPro" id="IPR052526">
    <property type="entry name" value="HTH-type_Bedaq_tolerance"/>
</dbReference>
<dbReference type="STRING" id="1619308.B5808_02195"/>
<evidence type="ECO:0000259" key="1">
    <source>
        <dbReference type="PROSITE" id="PS50995"/>
    </source>
</evidence>
<feature type="domain" description="HTH marR-type" evidence="1">
    <location>
        <begin position="1"/>
        <end position="103"/>
    </location>
</feature>
<accession>A0A1X9LV31</accession>
<dbReference type="Gene3D" id="1.10.287.100">
    <property type="match status" value="1"/>
</dbReference>
<dbReference type="SMART" id="SM00347">
    <property type="entry name" value="HTH_MARR"/>
    <property type="match status" value="1"/>
</dbReference>
<dbReference type="InterPro" id="IPR000835">
    <property type="entry name" value="HTH_MarR-typ"/>
</dbReference>
<dbReference type="PANTHER" id="PTHR39515">
    <property type="entry name" value="CONSERVED PROTEIN"/>
    <property type="match status" value="1"/>
</dbReference>
<dbReference type="EMBL" id="CP020715">
    <property type="protein sequence ID" value="ARJ07149.1"/>
    <property type="molecule type" value="Genomic_DNA"/>
</dbReference>
<dbReference type="PANTHER" id="PTHR39515:SF2">
    <property type="entry name" value="HTH-TYPE TRANSCRIPTIONAL REGULATOR RV0880"/>
    <property type="match status" value="1"/>
</dbReference>
<keyword evidence="3" id="KW-1185">Reference proteome</keyword>
<evidence type="ECO:0000313" key="3">
    <source>
        <dbReference type="Proteomes" id="UP000192775"/>
    </source>
</evidence>
<dbReference type="InterPro" id="IPR036390">
    <property type="entry name" value="WH_DNA-bd_sf"/>
</dbReference>
<gene>
    <name evidence="2" type="ORF">B5808_02195</name>
</gene>
<dbReference type="GO" id="GO:0003700">
    <property type="term" value="F:DNA-binding transcription factor activity"/>
    <property type="evidence" value="ECO:0007669"/>
    <property type="project" value="InterPro"/>
</dbReference>
<dbReference type="Proteomes" id="UP000192775">
    <property type="component" value="Chromosome"/>
</dbReference>
<organism evidence="2 3">
    <name type="scientific">Cnuibacter physcomitrellae</name>
    <dbReference type="NCBI Taxonomy" id="1619308"/>
    <lineage>
        <taxon>Bacteria</taxon>
        <taxon>Bacillati</taxon>
        <taxon>Actinomycetota</taxon>
        <taxon>Actinomycetes</taxon>
        <taxon>Micrococcales</taxon>
        <taxon>Microbacteriaceae</taxon>
        <taxon>Cnuibacter</taxon>
    </lineage>
</organism>
<evidence type="ECO:0000313" key="2">
    <source>
        <dbReference type="EMBL" id="ARJ07149.1"/>
    </source>
</evidence>
<dbReference type="InterPro" id="IPR036388">
    <property type="entry name" value="WH-like_DNA-bd_sf"/>
</dbReference>
<dbReference type="Pfam" id="PF01047">
    <property type="entry name" value="MarR"/>
    <property type="match status" value="1"/>
</dbReference>